<gene>
    <name evidence="6" type="ORF">TRFO_32373</name>
</gene>
<feature type="domain" description="Zinc finger PHD-type" evidence="5">
    <location>
        <begin position="414"/>
        <end position="458"/>
    </location>
</feature>
<feature type="domain" description="Zinc finger PHD-type" evidence="5">
    <location>
        <begin position="463"/>
        <end position="508"/>
    </location>
</feature>
<dbReference type="SUPFAM" id="SSF57903">
    <property type="entry name" value="FYVE/PHD zinc finger"/>
    <property type="match status" value="2"/>
</dbReference>
<proteinExistence type="predicted"/>
<evidence type="ECO:0000256" key="2">
    <source>
        <dbReference type="ARBA" id="ARBA00022771"/>
    </source>
</evidence>
<dbReference type="Proteomes" id="UP000179807">
    <property type="component" value="Unassembled WGS sequence"/>
</dbReference>
<feature type="region of interest" description="Disordered" evidence="4">
    <location>
        <begin position="701"/>
        <end position="752"/>
    </location>
</feature>
<sequence length="1048" mass="119029">MDISALLSKPTNDSVPPQTSAANHSFAQHPQILPTVASNNPRYNLSNIDSFANADKNQTANNSQTNAYVDQRISILAPVLPTLSDQSKIESKKGGAVINNLNGNLFTNHSISNSIPPNINAISSISHNINNISNTANKHPIPTNYINSTFNPNNSNPYHGNNVQNDISNNSNIANNITANNLNNLSNTLSRNLQGGVSSITALHNFNDLNLKQIGNTSVVNNKVIISQNVAYPNISTTFQNNSNTYNRSNIQFSGNNSNSTTNFTLTQNNNLHNPNIQNKLLNTHSSLQSQNVNILPQNNASSETQNKNTILNSNIGLSQNSSNHQTNQNNLTILSNNQQNRKNSSKTNQNKQNGNKNNRKTGNRNHKNDLRSNNQNLKNNSNSGNKDSLSKFFDLKPPPPYFYEDKESKYGIRCVCGEHYRDVFLVQCEKCEMWLHGLCVNYAHDVEGKHFFCPYCSMTKIVCNCGKNNQYNEPIIKCALCNNWSHKQCENIEYGIIPKNFVCSGCRTKFKYFHTNNLLANFSVNSLNIDNELISSTTGITTNMNVDVNNTNNTINCLNGVNIYNDFYEIPYVKFSENNSKNETSERVPVFSIFSKEINKEDIISVIPEGLFRQMIEEDLNQSEICFRPFIEKYFHRFAQLLFDRAHEFFRIFIETICSIFKCERSVALNSIDTLATILLYQAENNEKIITQTLQNESINENKLPDETTESNHENTINDTPTTNESTQKSNSTESNNQSSDRESKIEIEIEKENDNEIKKNIQQYEAKNFIFNNSESIEQFLTNLQAPRLEKKPNHVNIYIKEQEQGVYSPISLEDGAFITEIPGFLLHTDEIEADQGIPKSSLMITDSVVIIDTRNTIFEPFSKKFRRSFHFNSILKLVRIRGEIRVGLFATRMKGPLSEEKIRRGDAVPINGEIILPFDGDIPFPTEKIEWKDKRRRKITNNETIPSNNQPNNISNRQIPNNHNMTHNLNNNMIMNNQSPNHKMKKKITQQIVAKRCQINPKLTLLSSFIDETIPQMPFIVLSDEEDIDIYKMHVEKIKTRILSQ</sequence>
<feature type="compositionally biased region" description="Basic and acidic residues" evidence="4">
    <location>
        <begin position="741"/>
        <end position="752"/>
    </location>
</feature>
<evidence type="ECO:0000313" key="7">
    <source>
        <dbReference type="Proteomes" id="UP000179807"/>
    </source>
</evidence>
<dbReference type="SMART" id="SM00249">
    <property type="entry name" value="PHD"/>
    <property type="match status" value="2"/>
</dbReference>
<dbReference type="GeneID" id="94843164"/>
<feature type="region of interest" description="Disordered" evidence="4">
    <location>
        <begin position="337"/>
        <end position="392"/>
    </location>
</feature>
<dbReference type="Pfam" id="PF00628">
    <property type="entry name" value="PHD"/>
    <property type="match status" value="1"/>
</dbReference>
<evidence type="ECO:0000256" key="1">
    <source>
        <dbReference type="ARBA" id="ARBA00022723"/>
    </source>
</evidence>
<accession>A0A1J4JNY3</accession>
<dbReference type="InterPro" id="IPR011011">
    <property type="entry name" value="Znf_FYVE_PHD"/>
</dbReference>
<feature type="compositionally biased region" description="Low complexity" evidence="4">
    <location>
        <begin position="337"/>
        <end position="357"/>
    </location>
</feature>
<dbReference type="VEuPathDB" id="TrichDB:TRFO_32373"/>
<dbReference type="OrthoDB" id="79252at2759"/>
<feature type="compositionally biased region" description="Low complexity" evidence="4">
    <location>
        <begin position="372"/>
        <end position="392"/>
    </location>
</feature>
<keyword evidence="1" id="KW-0479">Metal-binding</keyword>
<dbReference type="InterPro" id="IPR019787">
    <property type="entry name" value="Znf_PHD-finger"/>
</dbReference>
<feature type="region of interest" description="Disordered" evidence="4">
    <location>
        <begin position="1"/>
        <end position="23"/>
    </location>
</feature>
<feature type="region of interest" description="Disordered" evidence="4">
    <location>
        <begin position="937"/>
        <end position="967"/>
    </location>
</feature>
<dbReference type="Gene3D" id="3.30.40.10">
    <property type="entry name" value="Zinc/RING finger domain, C3HC4 (zinc finger)"/>
    <property type="match status" value="2"/>
</dbReference>
<evidence type="ECO:0000256" key="3">
    <source>
        <dbReference type="ARBA" id="ARBA00022833"/>
    </source>
</evidence>
<dbReference type="InterPro" id="IPR001965">
    <property type="entry name" value="Znf_PHD"/>
</dbReference>
<feature type="compositionally biased region" description="Polar residues" evidence="4">
    <location>
        <begin position="715"/>
        <end position="740"/>
    </location>
</feature>
<dbReference type="InterPro" id="IPR013083">
    <property type="entry name" value="Znf_RING/FYVE/PHD"/>
</dbReference>
<dbReference type="EMBL" id="MLAK01000936">
    <property type="protein sequence ID" value="OHT00855.1"/>
    <property type="molecule type" value="Genomic_DNA"/>
</dbReference>
<keyword evidence="3" id="KW-0862">Zinc</keyword>
<feature type="compositionally biased region" description="Basic and acidic residues" evidence="4">
    <location>
        <begin position="704"/>
        <end position="714"/>
    </location>
</feature>
<organism evidence="6 7">
    <name type="scientific">Tritrichomonas foetus</name>
    <dbReference type="NCBI Taxonomy" id="1144522"/>
    <lineage>
        <taxon>Eukaryota</taxon>
        <taxon>Metamonada</taxon>
        <taxon>Parabasalia</taxon>
        <taxon>Tritrichomonadida</taxon>
        <taxon>Tritrichomonadidae</taxon>
        <taxon>Tritrichomonas</taxon>
    </lineage>
</organism>
<keyword evidence="2" id="KW-0863">Zinc-finger</keyword>
<comment type="caution">
    <text evidence="6">The sequence shown here is derived from an EMBL/GenBank/DDBJ whole genome shotgun (WGS) entry which is preliminary data.</text>
</comment>
<evidence type="ECO:0000259" key="5">
    <source>
        <dbReference type="SMART" id="SM00249"/>
    </source>
</evidence>
<dbReference type="GO" id="GO:0008270">
    <property type="term" value="F:zinc ion binding"/>
    <property type="evidence" value="ECO:0007669"/>
    <property type="project" value="UniProtKB-KW"/>
</dbReference>
<keyword evidence="7" id="KW-1185">Reference proteome</keyword>
<evidence type="ECO:0000256" key="4">
    <source>
        <dbReference type="SAM" id="MobiDB-lite"/>
    </source>
</evidence>
<dbReference type="RefSeq" id="XP_068353991.1">
    <property type="nucleotide sequence ID" value="XM_068508460.1"/>
</dbReference>
<dbReference type="AlphaFoldDB" id="A0A1J4JNY3"/>
<feature type="compositionally biased region" description="Polar residues" evidence="4">
    <location>
        <begin position="9"/>
        <end position="23"/>
    </location>
</feature>
<reference evidence="6" key="1">
    <citation type="submission" date="2016-10" db="EMBL/GenBank/DDBJ databases">
        <authorList>
            <person name="Benchimol M."/>
            <person name="Almeida L.G."/>
            <person name="Vasconcelos A.T."/>
            <person name="Perreira-Neves A."/>
            <person name="Rosa I.A."/>
            <person name="Tasca T."/>
            <person name="Bogo M.R."/>
            <person name="de Souza W."/>
        </authorList>
    </citation>
    <scope>NUCLEOTIDE SEQUENCE [LARGE SCALE GENOMIC DNA]</scope>
    <source>
        <strain evidence="6">K</strain>
    </source>
</reference>
<evidence type="ECO:0000313" key="6">
    <source>
        <dbReference type="EMBL" id="OHT00855.1"/>
    </source>
</evidence>
<protein>
    <recommendedName>
        <fullName evidence="5">Zinc finger PHD-type domain-containing protein</fullName>
    </recommendedName>
</protein>
<feature type="compositionally biased region" description="Low complexity" evidence="4">
    <location>
        <begin position="948"/>
        <end position="967"/>
    </location>
</feature>
<name>A0A1J4JNY3_9EUKA</name>